<name>A0A6A6ZKT0_9PLEO</name>
<evidence type="ECO:0008006" key="4">
    <source>
        <dbReference type="Google" id="ProtNLM"/>
    </source>
</evidence>
<proteinExistence type="predicted"/>
<evidence type="ECO:0000313" key="3">
    <source>
        <dbReference type="Proteomes" id="UP000799424"/>
    </source>
</evidence>
<keyword evidence="1" id="KW-0732">Signal</keyword>
<organism evidence="2 3">
    <name type="scientific">Ophiobolus disseminans</name>
    <dbReference type="NCBI Taxonomy" id="1469910"/>
    <lineage>
        <taxon>Eukaryota</taxon>
        <taxon>Fungi</taxon>
        <taxon>Dikarya</taxon>
        <taxon>Ascomycota</taxon>
        <taxon>Pezizomycotina</taxon>
        <taxon>Dothideomycetes</taxon>
        <taxon>Pleosporomycetidae</taxon>
        <taxon>Pleosporales</taxon>
        <taxon>Pleosporineae</taxon>
        <taxon>Phaeosphaeriaceae</taxon>
        <taxon>Ophiobolus</taxon>
    </lineage>
</organism>
<protein>
    <recommendedName>
        <fullName evidence="4">CBM1 domain-containing protein</fullName>
    </recommendedName>
</protein>
<dbReference type="Proteomes" id="UP000799424">
    <property type="component" value="Unassembled WGS sequence"/>
</dbReference>
<evidence type="ECO:0000256" key="1">
    <source>
        <dbReference type="SAM" id="SignalP"/>
    </source>
</evidence>
<dbReference type="EMBL" id="MU006239">
    <property type="protein sequence ID" value="KAF2820825.1"/>
    <property type="molecule type" value="Genomic_DNA"/>
</dbReference>
<evidence type="ECO:0000313" key="2">
    <source>
        <dbReference type="EMBL" id="KAF2820825.1"/>
    </source>
</evidence>
<feature type="chain" id="PRO_5025490258" description="CBM1 domain-containing protein" evidence="1">
    <location>
        <begin position="22"/>
        <end position="76"/>
    </location>
</feature>
<dbReference type="AlphaFoldDB" id="A0A6A6ZKT0"/>
<feature type="signal peptide" evidence="1">
    <location>
        <begin position="1"/>
        <end position="21"/>
    </location>
</feature>
<reference evidence="2" key="1">
    <citation type="journal article" date="2020" name="Stud. Mycol.">
        <title>101 Dothideomycetes genomes: a test case for predicting lifestyles and emergence of pathogens.</title>
        <authorList>
            <person name="Haridas S."/>
            <person name="Albert R."/>
            <person name="Binder M."/>
            <person name="Bloem J."/>
            <person name="Labutti K."/>
            <person name="Salamov A."/>
            <person name="Andreopoulos B."/>
            <person name="Baker S."/>
            <person name="Barry K."/>
            <person name="Bills G."/>
            <person name="Bluhm B."/>
            <person name="Cannon C."/>
            <person name="Castanera R."/>
            <person name="Culley D."/>
            <person name="Daum C."/>
            <person name="Ezra D."/>
            <person name="Gonzalez J."/>
            <person name="Henrissat B."/>
            <person name="Kuo A."/>
            <person name="Liang C."/>
            <person name="Lipzen A."/>
            <person name="Lutzoni F."/>
            <person name="Magnuson J."/>
            <person name="Mondo S."/>
            <person name="Nolan M."/>
            <person name="Ohm R."/>
            <person name="Pangilinan J."/>
            <person name="Park H.-J."/>
            <person name="Ramirez L."/>
            <person name="Alfaro M."/>
            <person name="Sun H."/>
            <person name="Tritt A."/>
            <person name="Yoshinaga Y."/>
            <person name="Zwiers L.-H."/>
            <person name="Turgeon B."/>
            <person name="Goodwin S."/>
            <person name="Spatafora J."/>
            <person name="Crous P."/>
            <person name="Grigoriev I."/>
        </authorList>
    </citation>
    <scope>NUCLEOTIDE SEQUENCE</scope>
    <source>
        <strain evidence="2">CBS 113818</strain>
    </source>
</reference>
<gene>
    <name evidence="2" type="ORF">CC86DRAFT_411659</name>
</gene>
<sequence>MPSPKSLLGLVAVLFLGLAAAAPVLVPSIEPAVYCGSGAKTGYCGSKRSPDPVPDPVPSIEPAVYCGSGAKTGESC</sequence>
<accession>A0A6A6ZKT0</accession>
<keyword evidence="3" id="KW-1185">Reference proteome</keyword>